<sequence>MAPLARKRKKRKPWNGAPGKCGNRGGVSTLHDNTVRGEDQRPILGPRPRTGKENSARLEKTARGPIRRRRGPPWRNKLWVSPSWYEKEVAYLDVSDINYLIYSNE</sequence>
<dbReference type="AlphaFoldDB" id="A0AAV7WB08"/>
<reference evidence="2" key="1">
    <citation type="journal article" date="2022" name="bioRxiv">
        <title>Sequencing and chromosome-scale assembly of the giantPleurodeles waltlgenome.</title>
        <authorList>
            <person name="Brown T."/>
            <person name="Elewa A."/>
            <person name="Iarovenko S."/>
            <person name="Subramanian E."/>
            <person name="Araus A.J."/>
            <person name="Petzold A."/>
            <person name="Susuki M."/>
            <person name="Suzuki K.-i.T."/>
            <person name="Hayashi T."/>
            <person name="Toyoda A."/>
            <person name="Oliveira C."/>
            <person name="Osipova E."/>
            <person name="Leigh N.D."/>
            <person name="Simon A."/>
            <person name="Yun M.H."/>
        </authorList>
    </citation>
    <scope>NUCLEOTIDE SEQUENCE</scope>
    <source>
        <strain evidence="2">20211129_DDA</strain>
        <tissue evidence="2">Liver</tissue>
    </source>
</reference>
<gene>
    <name evidence="2" type="ORF">NDU88_005438</name>
</gene>
<name>A0AAV7WB08_PLEWA</name>
<comment type="caution">
    <text evidence="2">The sequence shown here is derived from an EMBL/GenBank/DDBJ whole genome shotgun (WGS) entry which is preliminary data.</text>
</comment>
<dbReference type="EMBL" id="JANPWB010000002">
    <property type="protein sequence ID" value="KAJ1210070.1"/>
    <property type="molecule type" value="Genomic_DNA"/>
</dbReference>
<evidence type="ECO:0000313" key="2">
    <source>
        <dbReference type="EMBL" id="KAJ1210070.1"/>
    </source>
</evidence>
<organism evidence="2 3">
    <name type="scientific">Pleurodeles waltl</name>
    <name type="common">Iberian ribbed newt</name>
    <dbReference type="NCBI Taxonomy" id="8319"/>
    <lineage>
        <taxon>Eukaryota</taxon>
        <taxon>Metazoa</taxon>
        <taxon>Chordata</taxon>
        <taxon>Craniata</taxon>
        <taxon>Vertebrata</taxon>
        <taxon>Euteleostomi</taxon>
        <taxon>Amphibia</taxon>
        <taxon>Batrachia</taxon>
        <taxon>Caudata</taxon>
        <taxon>Salamandroidea</taxon>
        <taxon>Salamandridae</taxon>
        <taxon>Pleurodelinae</taxon>
        <taxon>Pleurodeles</taxon>
    </lineage>
</organism>
<dbReference type="Proteomes" id="UP001066276">
    <property type="component" value="Chromosome 1_2"/>
</dbReference>
<feature type="compositionally biased region" description="Basic residues" evidence="1">
    <location>
        <begin position="1"/>
        <end position="13"/>
    </location>
</feature>
<keyword evidence="3" id="KW-1185">Reference proteome</keyword>
<feature type="compositionally biased region" description="Basic and acidic residues" evidence="1">
    <location>
        <begin position="50"/>
        <end position="62"/>
    </location>
</feature>
<accession>A0AAV7WB08</accession>
<protein>
    <submittedName>
        <fullName evidence="2">Uncharacterized protein</fullName>
    </submittedName>
</protein>
<evidence type="ECO:0000256" key="1">
    <source>
        <dbReference type="SAM" id="MobiDB-lite"/>
    </source>
</evidence>
<feature type="region of interest" description="Disordered" evidence="1">
    <location>
        <begin position="1"/>
        <end position="72"/>
    </location>
</feature>
<evidence type="ECO:0000313" key="3">
    <source>
        <dbReference type="Proteomes" id="UP001066276"/>
    </source>
</evidence>
<proteinExistence type="predicted"/>